<accession>A0ABD3U9Y5</accession>
<dbReference type="InterPro" id="IPR053151">
    <property type="entry name" value="RNase_H-like"/>
</dbReference>
<dbReference type="Gene3D" id="3.30.420.10">
    <property type="entry name" value="Ribonuclease H-like superfamily/Ribonuclease H"/>
    <property type="match status" value="1"/>
</dbReference>
<evidence type="ECO:0000313" key="2">
    <source>
        <dbReference type="EMBL" id="KAL3846302.1"/>
    </source>
</evidence>
<evidence type="ECO:0000259" key="1">
    <source>
        <dbReference type="PROSITE" id="PS50879"/>
    </source>
</evidence>
<dbReference type="AlphaFoldDB" id="A0ABD3U9Y5"/>
<dbReference type="PANTHER" id="PTHR47723">
    <property type="entry name" value="OS05G0353850 PROTEIN"/>
    <property type="match status" value="1"/>
</dbReference>
<dbReference type="PANTHER" id="PTHR47723:SF19">
    <property type="entry name" value="POLYNUCLEOTIDYL TRANSFERASE, RIBONUCLEASE H-LIKE SUPERFAMILY PROTEIN"/>
    <property type="match status" value="1"/>
</dbReference>
<protein>
    <recommendedName>
        <fullName evidence="1">RNase H type-1 domain-containing protein</fullName>
    </recommendedName>
</protein>
<dbReference type="SUPFAM" id="SSF53098">
    <property type="entry name" value="Ribonuclease H-like"/>
    <property type="match status" value="1"/>
</dbReference>
<dbReference type="InterPro" id="IPR002156">
    <property type="entry name" value="RNaseH_domain"/>
</dbReference>
<comment type="caution">
    <text evidence="2">The sequence shown here is derived from an EMBL/GenBank/DDBJ whole genome shotgun (WGS) entry which is preliminary data.</text>
</comment>
<dbReference type="Pfam" id="PF13456">
    <property type="entry name" value="RVT_3"/>
    <property type="match status" value="1"/>
</dbReference>
<dbReference type="InterPro" id="IPR044730">
    <property type="entry name" value="RNase_H-like_dom_plant"/>
</dbReference>
<proteinExistence type="predicted"/>
<dbReference type="PROSITE" id="PS50879">
    <property type="entry name" value="RNASE_H_1"/>
    <property type="match status" value="1"/>
</dbReference>
<dbReference type="EMBL" id="JBJXBP010000002">
    <property type="protein sequence ID" value="KAL3846302.1"/>
    <property type="molecule type" value="Genomic_DNA"/>
</dbReference>
<dbReference type="CDD" id="cd06222">
    <property type="entry name" value="RNase_H_like"/>
    <property type="match status" value="1"/>
</dbReference>
<dbReference type="InterPro" id="IPR012337">
    <property type="entry name" value="RNaseH-like_sf"/>
</dbReference>
<name>A0ABD3U9Y5_9LAMI</name>
<gene>
    <name evidence="2" type="ORF">ACJIZ3_003705</name>
</gene>
<reference evidence="2 3" key="1">
    <citation type="submission" date="2024-12" db="EMBL/GenBank/DDBJ databases">
        <title>The unique morphological basis and parallel evolutionary history of personate flowers in Penstemon.</title>
        <authorList>
            <person name="Depatie T.H."/>
            <person name="Wessinger C.A."/>
        </authorList>
    </citation>
    <scope>NUCLEOTIDE SEQUENCE [LARGE SCALE GENOMIC DNA]</scope>
    <source>
        <strain evidence="2">WTNN_2</strain>
        <tissue evidence="2">Leaf</tissue>
    </source>
</reference>
<sequence>MFAAALWVIWKSRNKAVFEDKIDHIRQVVSALKAMALDLERAFPEKGKRNTKMENTVKWRKPGNGWYKINTDGSVLTNTKTWVLGFTRSLGESTITSAELMAAREGLCLAWERRFQKVELELDSEVVITLIKHADTTTHPLGGIIEDCRRLLEMPWESRIMHTKRSGNTCADALAKMGHDEWRGSRIWEFPPENLLLLIDGDM</sequence>
<keyword evidence="3" id="KW-1185">Reference proteome</keyword>
<dbReference type="InterPro" id="IPR036397">
    <property type="entry name" value="RNaseH_sf"/>
</dbReference>
<organism evidence="2 3">
    <name type="scientific">Penstemon smallii</name>
    <dbReference type="NCBI Taxonomy" id="265156"/>
    <lineage>
        <taxon>Eukaryota</taxon>
        <taxon>Viridiplantae</taxon>
        <taxon>Streptophyta</taxon>
        <taxon>Embryophyta</taxon>
        <taxon>Tracheophyta</taxon>
        <taxon>Spermatophyta</taxon>
        <taxon>Magnoliopsida</taxon>
        <taxon>eudicotyledons</taxon>
        <taxon>Gunneridae</taxon>
        <taxon>Pentapetalae</taxon>
        <taxon>asterids</taxon>
        <taxon>lamiids</taxon>
        <taxon>Lamiales</taxon>
        <taxon>Plantaginaceae</taxon>
        <taxon>Cheloneae</taxon>
        <taxon>Penstemon</taxon>
    </lineage>
</organism>
<feature type="domain" description="RNase H type-1" evidence="1">
    <location>
        <begin position="63"/>
        <end position="180"/>
    </location>
</feature>
<dbReference type="Proteomes" id="UP001634393">
    <property type="component" value="Unassembled WGS sequence"/>
</dbReference>
<evidence type="ECO:0000313" key="3">
    <source>
        <dbReference type="Proteomes" id="UP001634393"/>
    </source>
</evidence>